<feature type="non-terminal residue" evidence="1">
    <location>
        <position position="1"/>
    </location>
</feature>
<dbReference type="AlphaFoldDB" id="A0A0C2Z5Q5"/>
<keyword evidence="2" id="KW-1185">Reference proteome</keyword>
<dbReference type="Proteomes" id="UP000053989">
    <property type="component" value="Unassembled WGS sequence"/>
</dbReference>
<dbReference type="OrthoDB" id="2665953at2759"/>
<evidence type="ECO:0000313" key="1">
    <source>
        <dbReference type="EMBL" id="KIM57318.1"/>
    </source>
</evidence>
<feature type="non-terminal residue" evidence="1">
    <location>
        <position position="274"/>
    </location>
</feature>
<reference evidence="2" key="2">
    <citation type="submission" date="2015-01" db="EMBL/GenBank/DDBJ databases">
        <title>Evolutionary Origins and Diversification of the Mycorrhizal Mutualists.</title>
        <authorList>
            <consortium name="DOE Joint Genome Institute"/>
            <consortium name="Mycorrhizal Genomics Consortium"/>
            <person name="Kohler A."/>
            <person name="Kuo A."/>
            <person name="Nagy L.G."/>
            <person name="Floudas D."/>
            <person name="Copeland A."/>
            <person name="Barry K.W."/>
            <person name="Cichocki N."/>
            <person name="Veneault-Fourrey C."/>
            <person name="LaButti K."/>
            <person name="Lindquist E.A."/>
            <person name="Lipzen A."/>
            <person name="Lundell T."/>
            <person name="Morin E."/>
            <person name="Murat C."/>
            <person name="Riley R."/>
            <person name="Ohm R."/>
            <person name="Sun H."/>
            <person name="Tunlid A."/>
            <person name="Henrissat B."/>
            <person name="Grigoriev I.V."/>
            <person name="Hibbett D.S."/>
            <person name="Martin F."/>
        </authorList>
    </citation>
    <scope>NUCLEOTIDE SEQUENCE [LARGE SCALE GENOMIC DNA]</scope>
    <source>
        <strain evidence="2">Foug A</strain>
    </source>
</reference>
<dbReference type="InParanoid" id="A0A0C2Z5Q5"/>
<protein>
    <submittedName>
        <fullName evidence="1">Uncharacterized protein</fullName>
    </submittedName>
</protein>
<evidence type="ECO:0000313" key="2">
    <source>
        <dbReference type="Proteomes" id="UP000053989"/>
    </source>
</evidence>
<dbReference type="EMBL" id="KN822102">
    <property type="protein sequence ID" value="KIM57318.1"/>
    <property type="molecule type" value="Genomic_DNA"/>
</dbReference>
<proteinExistence type="predicted"/>
<dbReference type="HOGENOM" id="CLU_059987_0_0_1"/>
<name>A0A0C2Z5Q5_9AGAM</name>
<reference evidence="1 2" key="1">
    <citation type="submission" date="2014-04" db="EMBL/GenBank/DDBJ databases">
        <authorList>
            <consortium name="DOE Joint Genome Institute"/>
            <person name="Kuo A."/>
            <person name="Kohler A."/>
            <person name="Nagy L.G."/>
            <person name="Floudas D."/>
            <person name="Copeland A."/>
            <person name="Barry K.W."/>
            <person name="Cichocki N."/>
            <person name="Veneault-Fourrey C."/>
            <person name="LaButti K."/>
            <person name="Lindquist E.A."/>
            <person name="Lipzen A."/>
            <person name="Lundell T."/>
            <person name="Morin E."/>
            <person name="Murat C."/>
            <person name="Sun H."/>
            <person name="Tunlid A."/>
            <person name="Henrissat B."/>
            <person name="Grigoriev I.V."/>
            <person name="Hibbett D.S."/>
            <person name="Martin F."/>
            <person name="Nordberg H.P."/>
            <person name="Cantor M.N."/>
            <person name="Hua S.X."/>
        </authorList>
    </citation>
    <scope>NUCLEOTIDE SEQUENCE [LARGE SCALE GENOMIC DNA]</scope>
    <source>
        <strain evidence="1 2">Foug A</strain>
    </source>
</reference>
<sequence length="274" mass="30770">RCYELFKIQYPDTWQGIFLKFEESTQYTEARRTFGQWQQMFNRLTKWFTQSFAALSKAHGIEVAFIMAGSIVNQDASLGYAYTTPGAENFFVEHCHADTDTIIGHLKAHIYNWSSLACMAEMLDKGKSDIKGKAVEQNDAGHEQTTFPHKLSESHGQTWASGKLFPWKQLPQKLGQNALVCINWPDAVLFPGQECSSRSKPKGISDLTISECTQIVAAIRDTGPHRLHFKSAPNSKLDILTSKIPVIHGAPPLHDSKSLKAKRVFYDGKIDHEG</sequence>
<organism evidence="1 2">
    <name type="scientific">Scleroderma citrinum Foug A</name>
    <dbReference type="NCBI Taxonomy" id="1036808"/>
    <lineage>
        <taxon>Eukaryota</taxon>
        <taxon>Fungi</taxon>
        <taxon>Dikarya</taxon>
        <taxon>Basidiomycota</taxon>
        <taxon>Agaricomycotina</taxon>
        <taxon>Agaricomycetes</taxon>
        <taxon>Agaricomycetidae</taxon>
        <taxon>Boletales</taxon>
        <taxon>Sclerodermatineae</taxon>
        <taxon>Sclerodermataceae</taxon>
        <taxon>Scleroderma</taxon>
    </lineage>
</organism>
<accession>A0A0C2Z5Q5</accession>
<gene>
    <name evidence="1" type="ORF">SCLCIDRAFT_90238</name>
</gene>